<accession>C5DD62</accession>
<evidence type="ECO:0000256" key="2">
    <source>
        <dbReference type="ARBA" id="ARBA00022723"/>
    </source>
</evidence>
<feature type="region of interest" description="Disordered" evidence="8">
    <location>
        <begin position="59"/>
        <end position="121"/>
    </location>
</feature>
<comment type="subcellular location">
    <subcellularLocation>
        <location evidence="1">Nucleus</location>
    </subcellularLocation>
</comment>
<dbReference type="InterPro" id="IPR052202">
    <property type="entry name" value="Yeast_MetPath_Reg"/>
</dbReference>
<dbReference type="GO" id="GO:0045944">
    <property type="term" value="P:positive regulation of transcription by RNA polymerase II"/>
    <property type="evidence" value="ECO:0007669"/>
    <property type="project" value="TreeGrafter"/>
</dbReference>
<keyword evidence="11" id="KW-1185">Reference proteome</keyword>
<dbReference type="RefSeq" id="XP_002552161.1">
    <property type="nucleotide sequence ID" value="XM_002552115.1"/>
</dbReference>
<evidence type="ECO:0000313" key="11">
    <source>
        <dbReference type="Proteomes" id="UP000002036"/>
    </source>
</evidence>
<dbReference type="Pfam" id="PF00172">
    <property type="entry name" value="Zn_clus"/>
    <property type="match status" value="1"/>
</dbReference>
<name>C5DD62_LACTC</name>
<dbReference type="GO" id="GO:0006351">
    <property type="term" value="P:DNA-templated transcription"/>
    <property type="evidence" value="ECO:0007669"/>
    <property type="project" value="InterPro"/>
</dbReference>
<proteinExistence type="predicted"/>
<dbReference type="GO" id="GO:0005634">
    <property type="term" value="C:nucleus"/>
    <property type="evidence" value="ECO:0007669"/>
    <property type="project" value="UniProtKB-SubCell"/>
</dbReference>
<dbReference type="InParanoid" id="C5DD62"/>
<dbReference type="CDD" id="cd12148">
    <property type="entry name" value="fungal_TF_MHR"/>
    <property type="match status" value="1"/>
</dbReference>
<gene>
    <name evidence="10" type="ordered locus">KLTH0B08580g</name>
</gene>
<dbReference type="GO" id="GO:0000981">
    <property type="term" value="F:DNA-binding transcription factor activity, RNA polymerase II-specific"/>
    <property type="evidence" value="ECO:0007669"/>
    <property type="project" value="InterPro"/>
</dbReference>
<keyword evidence="4" id="KW-0805">Transcription regulation</keyword>
<dbReference type="InterPro" id="IPR007219">
    <property type="entry name" value="XnlR_reg_dom"/>
</dbReference>
<dbReference type="SMART" id="SM00066">
    <property type="entry name" value="GAL4"/>
    <property type="match status" value="1"/>
</dbReference>
<dbReference type="OrthoDB" id="189997at2759"/>
<keyword evidence="2" id="KW-0479">Metal-binding</keyword>
<sequence length="634" mass="72140">MEDGLSTEINDNGKRYESYSCSRCRKLKKRCSKESPVCVSCAKAGETCTYPGRAPRRTKRELEMVRRKTSTSLQPGNKRSRSSESASRYETADEEYDSNDPGRTYGLAESDAERESVNSSEPASILSMLTGINDASPPPQVHAQGVLEHELHKPDSIPIKASSIQIETVTAVFKGGRTTPMVEPNGSFKHIERPLYDRFIAAYFKHNHRSYPLLNKIEFLNKVSTIRDFKEMDEKYDSTFIFELYMVMAIGCTTLQRAGILSKNEEHLSEHFAYIAMKKFCTVMHQQNVNTITCLLLLGIYSFFEPQGVSSWTISGVIMRLTIGLGLHRALTARKMKSMTVVEVEMRYRAFWSFYSFERLVSTSLGRISAIDDDDISVPLPRALYAEEAEDIEVTIMMISLRKMGGTIYKKVHSVGAGKQKLSSDEKQCIIDDLRHQLDTLYEREREKIRVANSASFPSKASSCISFHTSDIWLAMRYAQLQIMLYRPSALIPKPPMESLSILGDFCLQALKHTYTLYKKKLQPLNWITLFRTLTICNTMLYCLCQWSIDLIESKIEIQQCVEILQHFGEKWVFAAKCADVFQTISTAILDISLSNGQVPNMDKLTRELFGASNEYQDILDDNNVDISWVDRLV</sequence>
<protein>
    <submittedName>
        <fullName evidence="10">KLTH0B08580p</fullName>
    </submittedName>
</protein>
<dbReference type="InterPro" id="IPR001138">
    <property type="entry name" value="Zn2Cys6_DnaBD"/>
</dbReference>
<dbReference type="FunCoup" id="C5DD62">
    <property type="interactions" value="1072"/>
</dbReference>
<dbReference type="Proteomes" id="UP000002036">
    <property type="component" value="Chromosome B"/>
</dbReference>
<keyword evidence="3" id="KW-0862">Zinc</keyword>
<dbReference type="eggNOG" id="ENOG502QTEH">
    <property type="taxonomic scope" value="Eukaryota"/>
</dbReference>
<dbReference type="SMART" id="SM00906">
    <property type="entry name" value="Fungal_trans"/>
    <property type="match status" value="1"/>
</dbReference>
<dbReference type="KEGG" id="lth:KLTH0B08580g"/>
<keyword evidence="7" id="KW-0539">Nucleus</keyword>
<dbReference type="STRING" id="559295.C5DD62"/>
<dbReference type="AlphaFoldDB" id="C5DD62"/>
<dbReference type="GO" id="GO:0043565">
    <property type="term" value="F:sequence-specific DNA binding"/>
    <property type="evidence" value="ECO:0007669"/>
    <property type="project" value="TreeGrafter"/>
</dbReference>
<reference evidence="10 11" key="1">
    <citation type="journal article" date="2009" name="Genome Res.">
        <title>Comparative genomics of protoploid Saccharomycetaceae.</title>
        <authorList>
            <consortium name="The Genolevures Consortium"/>
            <person name="Souciet J.-L."/>
            <person name="Dujon B."/>
            <person name="Gaillardin C."/>
            <person name="Johnston M."/>
            <person name="Baret P.V."/>
            <person name="Cliften P."/>
            <person name="Sherman D.J."/>
            <person name="Weissenbach J."/>
            <person name="Westhof E."/>
            <person name="Wincker P."/>
            <person name="Jubin C."/>
            <person name="Poulain J."/>
            <person name="Barbe V."/>
            <person name="Segurens B."/>
            <person name="Artiguenave F."/>
            <person name="Anthouard V."/>
            <person name="Vacherie B."/>
            <person name="Val M.-E."/>
            <person name="Fulton R.S."/>
            <person name="Minx P."/>
            <person name="Wilson R."/>
            <person name="Durrens P."/>
            <person name="Jean G."/>
            <person name="Marck C."/>
            <person name="Martin T."/>
            <person name="Nikolski M."/>
            <person name="Rolland T."/>
            <person name="Seret M.-L."/>
            <person name="Casaregola S."/>
            <person name="Despons L."/>
            <person name="Fairhead C."/>
            <person name="Fischer G."/>
            <person name="Lafontaine I."/>
            <person name="Leh V."/>
            <person name="Lemaire M."/>
            <person name="de Montigny J."/>
            <person name="Neuveglise C."/>
            <person name="Thierry A."/>
            <person name="Blanc-Lenfle I."/>
            <person name="Bleykasten C."/>
            <person name="Diffels J."/>
            <person name="Fritsch E."/>
            <person name="Frangeul L."/>
            <person name="Goeffon A."/>
            <person name="Jauniaux N."/>
            <person name="Kachouri-Lafond R."/>
            <person name="Payen C."/>
            <person name="Potier S."/>
            <person name="Pribylova L."/>
            <person name="Ozanne C."/>
            <person name="Richard G.-F."/>
            <person name="Sacerdot C."/>
            <person name="Straub M.-L."/>
            <person name="Talla E."/>
        </authorList>
    </citation>
    <scope>NUCLEOTIDE SEQUENCE [LARGE SCALE GENOMIC DNA]</scope>
    <source>
        <strain evidence="11">ATCC 56472 / CBS 6340 / NRRL Y-8284</strain>
    </source>
</reference>
<dbReference type="CDD" id="cd00067">
    <property type="entry name" value="GAL4"/>
    <property type="match status" value="1"/>
</dbReference>
<evidence type="ECO:0000256" key="6">
    <source>
        <dbReference type="ARBA" id="ARBA00023163"/>
    </source>
</evidence>
<dbReference type="EMBL" id="CU928166">
    <property type="protein sequence ID" value="CAR21723.1"/>
    <property type="molecule type" value="Genomic_DNA"/>
</dbReference>
<dbReference type="HOGENOM" id="CLU_011881_0_0_1"/>
<dbReference type="PROSITE" id="PS00463">
    <property type="entry name" value="ZN2_CY6_FUNGAL_1"/>
    <property type="match status" value="1"/>
</dbReference>
<evidence type="ECO:0000313" key="10">
    <source>
        <dbReference type="EMBL" id="CAR21723.1"/>
    </source>
</evidence>
<dbReference type="OMA" id="RTFPVCS"/>
<dbReference type="PANTHER" id="PTHR47782">
    <property type="entry name" value="ZN(II)2CYS6 TRANSCRIPTION FACTOR (EUROFUNG)-RELATED"/>
    <property type="match status" value="1"/>
</dbReference>
<keyword evidence="6" id="KW-0804">Transcription</keyword>
<keyword evidence="5" id="KW-0238">DNA-binding</keyword>
<dbReference type="PROSITE" id="PS50048">
    <property type="entry name" value="ZN2_CY6_FUNGAL_2"/>
    <property type="match status" value="1"/>
</dbReference>
<dbReference type="PANTHER" id="PTHR47782:SF7">
    <property type="entry name" value="PROTEIN STB5"/>
    <property type="match status" value="1"/>
</dbReference>
<dbReference type="Gene3D" id="4.10.240.10">
    <property type="entry name" value="Zn(2)-C6 fungal-type DNA-binding domain"/>
    <property type="match status" value="1"/>
</dbReference>
<dbReference type="InterPro" id="IPR036864">
    <property type="entry name" value="Zn2-C6_fun-type_DNA-bd_sf"/>
</dbReference>
<evidence type="ECO:0000256" key="4">
    <source>
        <dbReference type="ARBA" id="ARBA00023015"/>
    </source>
</evidence>
<evidence type="ECO:0000259" key="9">
    <source>
        <dbReference type="PROSITE" id="PS50048"/>
    </source>
</evidence>
<evidence type="ECO:0000256" key="7">
    <source>
        <dbReference type="ARBA" id="ARBA00023242"/>
    </source>
</evidence>
<dbReference type="SUPFAM" id="SSF57701">
    <property type="entry name" value="Zn2/Cys6 DNA-binding domain"/>
    <property type="match status" value="1"/>
</dbReference>
<feature type="domain" description="Zn(2)-C6 fungal-type" evidence="9">
    <location>
        <begin position="20"/>
        <end position="50"/>
    </location>
</feature>
<organism evidence="10 11">
    <name type="scientific">Lachancea thermotolerans (strain ATCC 56472 / CBS 6340 / NRRL Y-8284)</name>
    <name type="common">Yeast</name>
    <name type="synonym">Kluyveromyces thermotolerans</name>
    <dbReference type="NCBI Taxonomy" id="559295"/>
    <lineage>
        <taxon>Eukaryota</taxon>
        <taxon>Fungi</taxon>
        <taxon>Dikarya</taxon>
        <taxon>Ascomycota</taxon>
        <taxon>Saccharomycotina</taxon>
        <taxon>Saccharomycetes</taxon>
        <taxon>Saccharomycetales</taxon>
        <taxon>Saccharomycetaceae</taxon>
        <taxon>Lachancea</taxon>
    </lineage>
</organism>
<evidence type="ECO:0000256" key="3">
    <source>
        <dbReference type="ARBA" id="ARBA00022833"/>
    </source>
</evidence>
<dbReference type="Pfam" id="PF04082">
    <property type="entry name" value="Fungal_trans"/>
    <property type="match status" value="1"/>
</dbReference>
<dbReference type="GeneID" id="8291001"/>
<evidence type="ECO:0000256" key="5">
    <source>
        <dbReference type="ARBA" id="ARBA00023125"/>
    </source>
</evidence>
<evidence type="ECO:0000256" key="1">
    <source>
        <dbReference type="ARBA" id="ARBA00004123"/>
    </source>
</evidence>
<dbReference type="GO" id="GO:0008270">
    <property type="term" value="F:zinc ion binding"/>
    <property type="evidence" value="ECO:0007669"/>
    <property type="project" value="InterPro"/>
</dbReference>
<evidence type="ECO:0000256" key="8">
    <source>
        <dbReference type="SAM" id="MobiDB-lite"/>
    </source>
</evidence>